<comment type="caution">
    <text evidence="1">The sequence shown here is derived from an EMBL/GenBank/DDBJ whole genome shotgun (WGS) entry which is preliminary data.</text>
</comment>
<evidence type="ECO:0000313" key="2">
    <source>
        <dbReference type="Proteomes" id="UP001620626"/>
    </source>
</evidence>
<accession>A0ABD2M085</accession>
<organism evidence="1 2">
    <name type="scientific">Heterodera trifolii</name>
    <dbReference type="NCBI Taxonomy" id="157864"/>
    <lineage>
        <taxon>Eukaryota</taxon>
        <taxon>Metazoa</taxon>
        <taxon>Ecdysozoa</taxon>
        <taxon>Nematoda</taxon>
        <taxon>Chromadorea</taxon>
        <taxon>Rhabditida</taxon>
        <taxon>Tylenchina</taxon>
        <taxon>Tylenchomorpha</taxon>
        <taxon>Tylenchoidea</taxon>
        <taxon>Heteroderidae</taxon>
        <taxon>Heteroderinae</taxon>
        <taxon>Heterodera</taxon>
    </lineage>
</organism>
<proteinExistence type="predicted"/>
<keyword evidence="2" id="KW-1185">Reference proteome</keyword>
<protein>
    <submittedName>
        <fullName evidence="1">Uncharacterized protein</fullName>
    </submittedName>
</protein>
<dbReference type="EMBL" id="JBICBT010000204">
    <property type="protein sequence ID" value="KAL3120891.1"/>
    <property type="molecule type" value="Genomic_DNA"/>
</dbReference>
<sequence length="368" mass="41462">MGPNHLCIENNEFSLNYWRHNGIEGAQSVRSLHNRVHHLHSHKSITDQNHLSPTMHCNFMFMTLVSVTLAVALAGLANAQDNANAETGLRTARSDRVALRKRRFIGDLIDLGKFAFDTGCKLFHTAICDLGKKRKREAVYGKNEPAPNPAAVNEFKVLQSTPIDELVEKVKKQLREVAEKPGFKDLSPVDQEDTLLDAISADDQFMKDLVRESIDESVVELRKVTDDFVTYSHANLEGRKAMKKVFDAYENTYKTPKQKLDKVKQLQAEMPDDLRNSLKMTTDPEVLKEASFAFGDVPTFTGITKRVSVLPPKYLSIKGHEQCVDKFPTGSMYKVCLPAKKKYECAEDAWKALNALEGKDKLETCPSY</sequence>
<dbReference type="AlphaFoldDB" id="A0ABD2M085"/>
<evidence type="ECO:0000313" key="1">
    <source>
        <dbReference type="EMBL" id="KAL3120891.1"/>
    </source>
</evidence>
<gene>
    <name evidence="1" type="ORF">niasHT_004522</name>
</gene>
<name>A0ABD2M085_9BILA</name>
<dbReference type="Proteomes" id="UP001620626">
    <property type="component" value="Unassembled WGS sequence"/>
</dbReference>
<reference evidence="1 2" key="1">
    <citation type="submission" date="2024-10" db="EMBL/GenBank/DDBJ databases">
        <authorList>
            <person name="Kim D."/>
        </authorList>
    </citation>
    <scope>NUCLEOTIDE SEQUENCE [LARGE SCALE GENOMIC DNA]</scope>
    <source>
        <strain evidence="1">BH-2024</strain>
    </source>
</reference>